<feature type="region of interest" description="Disordered" evidence="2">
    <location>
        <begin position="342"/>
        <end position="362"/>
    </location>
</feature>
<keyword evidence="4" id="KW-1185">Reference proteome</keyword>
<dbReference type="Pfam" id="PF16879">
    <property type="entry name" value="Sin3a_C"/>
    <property type="match status" value="1"/>
</dbReference>
<protein>
    <submittedName>
        <fullName evidence="5">Sin3 C-terminal domain-containing protein</fullName>
    </submittedName>
</protein>
<evidence type="ECO:0000313" key="4">
    <source>
        <dbReference type="Proteomes" id="UP000887574"/>
    </source>
</evidence>
<name>A0A915ELY5_9BILA</name>
<dbReference type="Proteomes" id="UP000887574">
    <property type="component" value="Unplaced"/>
</dbReference>
<evidence type="ECO:0000256" key="1">
    <source>
        <dbReference type="ARBA" id="ARBA00022491"/>
    </source>
</evidence>
<dbReference type="WBParaSite" id="jg6771">
    <property type="protein sequence ID" value="jg6771"/>
    <property type="gene ID" value="jg6771"/>
</dbReference>
<feature type="region of interest" description="Disordered" evidence="2">
    <location>
        <begin position="1"/>
        <end position="24"/>
    </location>
</feature>
<sequence length="385" mass="44315">MSDDDEENEGSDKSDTESGQLITRRTKKLLRAKKQSAKSSEVPLNREAVGGSGYTLFFSSNSWLIFIRLHHIICERLACLKKRSEELIKEYEFEKQIRERQEKIYQAHGKAVASHPDNAVDVHLGLRDLKKPLQNPETFYPILIQELKNVLDGIIDGSAFEDNIRNMFGTTAYLMFTMDKLITTLTRQMQNFVTDQASVSSVSLFYKYCAHRAASLDPKQAFQVDEFYETAAEKVITNQNCFKMFFLHLSSPTLAWNEFLEKYIGDEDNSSEIIPSNLFLLRNMISRKLKTEVTFDFFSQSDLSDTPSFYINEGLRAVLSTENVKNLKLLYERGSSDILVKKGAPGDAKKTQQELSERRSQRFHDWLRHKKSADPDLSSDDYLFE</sequence>
<feature type="domain" description="Sin3 C-terminal" evidence="3">
    <location>
        <begin position="57"/>
        <end position="247"/>
    </location>
</feature>
<evidence type="ECO:0000259" key="3">
    <source>
        <dbReference type="Pfam" id="PF16879"/>
    </source>
</evidence>
<proteinExistence type="predicted"/>
<dbReference type="AlphaFoldDB" id="A0A915ELY5"/>
<dbReference type="GO" id="GO:0070822">
    <property type="term" value="C:Sin3-type complex"/>
    <property type="evidence" value="ECO:0007669"/>
    <property type="project" value="TreeGrafter"/>
</dbReference>
<keyword evidence="1" id="KW-0678">Repressor</keyword>
<dbReference type="InterPro" id="IPR031693">
    <property type="entry name" value="Sin3_C"/>
</dbReference>
<organism evidence="4 5">
    <name type="scientific">Ditylenchus dipsaci</name>
    <dbReference type="NCBI Taxonomy" id="166011"/>
    <lineage>
        <taxon>Eukaryota</taxon>
        <taxon>Metazoa</taxon>
        <taxon>Ecdysozoa</taxon>
        <taxon>Nematoda</taxon>
        <taxon>Chromadorea</taxon>
        <taxon>Rhabditida</taxon>
        <taxon>Tylenchina</taxon>
        <taxon>Tylenchomorpha</taxon>
        <taxon>Sphaerularioidea</taxon>
        <taxon>Anguinidae</taxon>
        <taxon>Anguininae</taxon>
        <taxon>Ditylenchus</taxon>
    </lineage>
</organism>
<dbReference type="PANTHER" id="PTHR12346">
    <property type="entry name" value="SIN3B-RELATED"/>
    <property type="match status" value="1"/>
</dbReference>
<feature type="compositionally biased region" description="Basic and acidic residues" evidence="2">
    <location>
        <begin position="347"/>
        <end position="362"/>
    </location>
</feature>
<dbReference type="InterPro" id="IPR039774">
    <property type="entry name" value="Sin3-like"/>
</dbReference>
<reference evidence="5" key="1">
    <citation type="submission" date="2022-11" db="UniProtKB">
        <authorList>
            <consortium name="WormBaseParasite"/>
        </authorList>
    </citation>
    <scope>IDENTIFICATION</scope>
</reference>
<dbReference type="GO" id="GO:0000122">
    <property type="term" value="P:negative regulation of transcription by RNA polymerase II"/>
    <property type="evidence" value="ECO:0007669"/>
    <property type="project" value="TreeGrafter"/>
</dbReference>
<dbReference type="GO" id="GO:0003714">
    <property type="term" value="F:transcription corepressor activity"/>
    <property type="evidence" value="ECO:0007669"/>
    <property type="project" value="InterPro"/>
</dbReference>
<evidence type="ECO:0000256" key="2">
    <source>
        <dbReference type="SAM" id="MobiDB-lite"/>
    </source>
</evidence>
<accession>A0A915ELY5</accession>
<dbReference type="PANTHER" id="PTHR12346:SF0">
    <property type="entry name" value="SIN3A, ISOFORM G"/>
    <property type="match status" value="1"/>
</dbReference>
<evidence type="ECO:0000313" key="5">
    <source>
        <dbReference type="WBParaSite" id="jg6771"/>
    </source>
</evidence>